<dbReference type="PANTHER" id="PTHR35529">
    <property type="entry name" value="MANGANESE EFFLUX PUMP MNTP-RELATED"/>
    <property type="match status" value="1"/>
</dbReference>
<dbReference type="OrthoDB" id="9811590at2"/>
<reference evidence="9 10" key="1">
    <citation type="submission" date="2016-10" db="EMBL/GenBank/DDBJ databases">
        <authorList>
            <person name="de Groot N.N."/>
        </authorList>
    </citation>
    <scope>NUCLEOTIDE SEQUENCE [LARGE SCALE GENOMIC DNA]</scope>
    <source>
        <strain evidence="9 10">DSM 12992</strain>
    </source>
</reference>
<feature type="transmembrane region" description="Helical" evidence="8">
    <location>
        <begin position="164"/>
        <end position="181"/>
    </location>
</feature>
<dbReference type="PANTHER" id="PTHR35529:SF1">
    <property type="entry name" value="MANGANESE EFFLUX PUMP MNTP-RELATED"/>
    <property type="match status" value="1"/>
</dbReference>
<dbReference type="Pfam" id="PF02659">
    <property type="entry name" value="Mntp"/>
    <property type="match status" value="1"/>
</dbReference>
<keyword evidence="2 8" id="KW-1003">Cell membrane</keyword>
<evidence type="ECO:0000256" key="1">
    <source>
        <dbReference type="ARBA" id="ARBA00022448"/>
    </source>
</evidence>
<evidence type="ECO:0000256" key="8">
    <source>
        <dbReference type="HAMAP-Rule" id="MF_01521"/>
    </source>
</evidence>
<feature type="transmembrane region" description="Helical" evidence="8">
    <location>
        <begin position="133"/>
        <end position="152"/>
    </location>
</feature>
<feature type="transmembrane region" description="Helical" evidence="8">
    <location>
        <begin position="107"/>
        <end position="127"/>
    </location>
</feature>
<evidence type="ECO:0000256" key="4">
    <source>
        <dbReference type="ARBA" id="ARBA00022989"/>
    </source>
</evidence>
<evidence type="ECO:0000256" key="5">
    <source>
        <dbReference type="ARBA" id="ARBA00023065"/>
    </source>
</evidence>
<organism evidence="9 10">
    <name type="scientific">Clostridium uliginosum</name>
    <dbReference type="NCBI Taxonomy" id="119641"/>
    <lineage>
        <taxon>Bacteria</taxon>
        <taxon>Bacillati</taxon>
        <taxon>Bacillota</taxon>
        <taxon>Clostridia</taxon>
        <taxon>Eubacteriales</taxon>
        <taxon>Clostridiaceae</taxon>
        <taxon>Clostridium</taxon>
    </lineage>
</organism>
<evidence type="ECO:0000256" key="3">
    <source>
        <dbReference type="ARBA" id="ARBA00022692"/>
    </source>
</evidence>
<dbReference type="Proteomes" id="UP000199263">
    <property type="component" value="Unassembled WGS sequence"/>
</dbReference>
<dbReference type="InterPro" id="IPR003810">
    <property type="entry name" value="Mntp/YtaF"/>
</dbReference>
<keyword evidence="7 8" id="KW-0464">Manganese</keyword>
<keyword evidence="6 8" id="KW-0472">Membrane</keyword>
<keyword evidence="1 8" id="KW-0813">Transport</keyword>
<comment type="similarity">
    <text evidence="8">Belongs to the MntP (TC 9.B.29) family.</text>
</comment>
<comment type="function">
    <text evidence="8">Probably functions as a manganese efflux pump.</text>
</comment>
<dbReference type="InterPro" id="IPR022929">
    <property type="entry name" value="Put_MntP"/>
</dbReference>
<feature type="transmembrane region" description="Helical" evidence="8">
    <location>
        <begin position="69"/>
        <end position="87"/>
    </location>
</feature>
<gene>
    <name evidence="8" type="primary">mntP</name>
    <name evidence="9" type="ORF">SAMN05421842_103175</name>
</gene>
<proteinExistence type="inferred from homology"/>
<keyword evidence="4 8" id="KW-1133">Transmembrane helix</keyword>
<protein>
    <recommendedName>
        <fullName evidence="8">Putative manganese efflux pump MntP</fullName>
    </recommendedName>
</protein>
<comment type="subcellular location">
    <subcellularLocation>
        <location evidence="8">Cell membrane</location>
        <topology evidence="8">Multi-pass membrane protein</topology>
    </subcellularLocation>
</comment>
<keyword evidence="5 8" id="KW-0406">Ion transport</keyword>
<dbReference type="AlphaFoldDB" id="A0A1I1J8W5"/>
<evidence type="ECO:0000256" key="7">
    <source>
        <dbReference type="ARBA" id="ARBA00023211"/>
    </source>
</evidence>
<feature type="transmembrane region" description="Helical" evidence="8">
    <location>
        <begin position="6"/>
        <end position="28"/>
    </location>
</feature>
<keyword evidence="3 8" id="KW-0812">Transmembrane</keyword>
<evidence type="ECO:0000313" key="9">
    <source>
        <dbReference type="EMBL" id="SFC43048.1"/>
    </source>
</evidence>
<dbReference type="HAMAP" id="MF_01521">
    <property type="entry name" value="MntP_pump"/>
    <property type="match status" value="1"/>
</dbReference>
<dbReference type="RefSeq" id="WP_090088851.1">
    <property type="nucleotide sequence ID" value="NZ_FOMG01000003.1"/>
</dbReference>
<dbReference type="GO" id="GO:0005886">
    <property type="term" value="C:plasma membrane"/>
    <property type="evidence" value="ECO:0007669"/>
    <property type="project" value="UniProtKB-SubCell"/>
</dbReference>
<dbReference type="GO" id="GO:0005384">
    <property type="term" value="F:manganese ion transmembrane transporter activity"/>
    <property type="evidence" value="ECO:0007669"/>
    <property type="project" value="UniProtKB-UniRule"/>
</dbReference>
<dbReference type="STRING" id="119641.SAMN05421842_103175"/>
<feature type="transmembrane region" description="Helical" evidence="8">
    <location>
        <begin position="40"/>
        <end position="63"/>
    </location>
</feature>
<evidence type="ECO:0000313" key="10">
    <source>
        <dbReference type="Proteomes" id="UP000199263"/>
    </source>
</evidence>
<keyword evidence="10" id="KW-1185">Reference proteome</keyword>
<sequence length="191" mass="20992">MSIVSIIFISIGLAMDAFAVSLTTGLKVTKEEKRKIALKAGMYFGGFQALMPLIGWILGIGFNQYIQQWDHWISFILLTIIGGKMIYESINGKDDDNIDIHSSKRFLMLAIATSIDALAVGISFAFLNVNILIAVFLIGIITFITSWAAVYIGKIFGELLKDKAEIIGGVILILMGIQILVEHLGLLEKLI</sequence>
<name>A0A1I1J8W5_9CLOT</name>
<accession>A0A1I1J8W5</accession>
<evidence type="ECO:0000256" key="6">
    <source>
        <dbReference type="ARBA" id="ARBA00023136"/>
    </source>
</evidence>
<dbReference type="EMBL" id="FOMG01000003">
    <property type="protein sequence ID" value="SFC43048.1"/>
    <property type="molecule type" value="Genomic_DNA"/>
</dbReference>
<evidence type="ECO:0000256" key="2">
    <source>
        <dbReference type="ARBA" id="ARBA00022475"/>
    </source>
</evidence>